<evidence type="ECO:0000313" key="2">
    <source>
        <dbReference type="Proteomes" id="UP000186922"/>
    </source>
</evidence>
<comment type="caution">
    <text evidence="1">The sequence shown here is derived from an EMBL/GenBank/DDBJ whole genome shotgun (WGS) entry which is preliminary data.</text>
</comment>
<gene>
    <name evidence="1" type="primary">RvY_03294-1</name>
    <name evidence="1" type="synonym">RvY_03294.1</name>
    <name evidence="1" type="ORF">RvY_03294</name>
</gene>
<organism evidence="1 2">
    <name type="scientific">Ramazzottius varieornatus</name>
    <name type="common">Water bear</name>
    <name type="synonym">Tardigrade</name>
    <dbReference type="NCBI Taxonomy" id="947166"/>
    <lineage>
        <taxon>Eukaryota</taxon>
        <taxon>Metazoa</taxon>
        <taxon>Ecdysozoa</taxon>
        <taxon>Tardigrada</taxon>
        <taxon>Eutardigrada</taxon>
        <taxon>Parachela</taxon>
        <taxon>Hypsibioidea</taxon>
        <taxon>Ramazzottiidae</taxon>
        <taxon>Ramazzottius</taxon>
    </lineage>
</organism>
<sequence>MPSSKYNIHVLAMVPSSGIAPEHGEGYLFKISFDHNADPEYRVANMLTDLYNNQVNQPCE</sequence>
<keyword evidence="2" id="KW-1185">Reference proteome</keyword>
<dbReference type="AlphaFoldDB" id="A0A1D1UUL2"/>
<proteinExistence type="predicted"/>
<name>A0A1D1UUL2_RAMVA</name>
<evidence type="ECO:0000313" key="1">
    <source>
        <dbReference type="EMBL" id="GAU90947.1"/>
    </source>
</evidence>
<accession>A0A1D1UUL2</accession>
<dbReference type="EMBL" id="BDGG01000001">
    <property type="protein sequence ID" value="GAU90947.1"/>
    <property type="molecule type" value="Genomic_DNA"/>
</dbReference>
<dbReference type="Proteomes" id="UP000186922">
    <property type="component" value="Unassembled WGS sequence"/>
</dbReference>
<protein>
    <submittedName>
        <fullName evidence="1">Uncharacterized protein</fullName>
    </submittedName>
</protein>
<reference evidence="1 2" key="1">
    <citation type="journal article" date="2016" name="Nat. Commun.">
        <title>Extremotolerant tardigrade genome and improved radiotolerance of human cultured cells by tardigrade-unique protein.</title>
        <authorList>
            <person name="Hashimoto T."/>
            <person name="Horikawa D.D."/>
            <person name="Saito Y."/>
            <person name="Kuwahara H."/>
            <person name="Kozuka-Hata H."/>
            <person name="Shin-I T."/>
            <person name="Minakuchi Y."/>
            <person name="Ohishi K."/>
            <person name="Motoyama A."/>
            <person name="Aizu T."/>
            <person name="Enomoto A."/>
            <person name="Kondo K."/>
            <person name="Tanaka S."/>
            <person name="Hara Y."/>
            <person name="Koshikawa S."/>
            <person name="Sagara H."/>
            <person name="Miura T."/>
            <person name="Yokobori S."/>
            <person name="Miyagawa K."/>
            <person name="Suzuki Y."/>
            <person name="Kubo T."/>
            <person name="Oyama M."/>
            <person name="Kohara Y."/>
            <person name="Fujiyama A."/>
            <person name="Arakawa K."/>
            <person name="Katayama T."/>
            <person name="Toyoda A."/>
            <person name="Kunieda T."/>
        </authorList>
    </citation>
    <scope>NUCLEOTIDE SEQUENCE [LARGE SCALE GENOMIC DNA]</scope>
    <source>
        <strain evidence="1 2">YOKOZUNA-1</strain>
    </source>
</reference>